<evidence type="ECO:0000313" key="14">
    <source>
        <dbReference type="EMBL" id="BBO19512.1"/>
    </source>
</evidence>
<dbReference type="Pfam" id="PF02771">
    <property type="entry name" value="Acyl-CoA_dh_N"/>
    <property type="match status" value="1"/>
</dbReference>
<evidence type="ECO:0000256" key="4">
    <source>
        <dbReference type="ARBA" id="ARBA00022630"/>
    </source>
</evidence>
<dbReference type="EMBL" id="AP021857">
    <property type="protein sequence ID" value="BBO19512.1"/>
    <property type="molecule type" value="Genomic_DNA"/>
</dbReference>
<keyword evidence="4 10" id="KW-0285">Flavoprotein</keyword>
<dbReference type="Pfam" id="PF00441">
    <property type="entry name" value="Acyl-CoA_dh_1"/>
    <property type="match status" value="1"/>
</dbReference>
<keyword evidence="6 10" id="KW-0560">Oxidoreductase</keyword>
<dbReference type="FunFam" id="2.40.110.10:FF:000002">
    <property type="entry name" value="Acyl-CoA dehydrogenase fadE12"/>
    <property type="match status" value="1"/>
</dbReference>
<dbReference type="InterPro" id="IPR013786">
    <property type="entry name" value="AcylCoA_DH/ox_N"/>
</dbReference>
<feature type="domain" description="Acyl-CoA dehydrogenase/oxidase C-terminal" evidence="11">
    <location>
        <begin position="234"/>
        <end position="378"/>
    </location>
</feature>
<dbReference type="Pfam" id="PF02770">
    <property type="entry name" value="Acyl-CoA_dh_M"/>
    <property type="match status" value="1"/>
</dbReference>
<dbReference type="InterPro" id="IPR050741">
    <property type="entry name" value="Acyl-CoA_dehydrogenase"/>
</dbReference>
<dbReference type="Gene3D" id="1.20.140.10">
    <property type="entry name" value="Butyryl-CoA Dehydrogenase, subunit A, domain 3"/>
    <property type="match status" value="1"/>
</dbReference>
<evidence type="ECO:0000256" key="8">
    <source>
        <dbReference type="ARBA" id="ARBA00040394"/>
    </source>
</evidence>
<dbReference type="Proteomes" id="UP000662914">
    <property type="component" value="Chromosome"/>
</dbReference>
<dbReference type="InterPro" id="IPR009075">
    <property type="entry name" value="AcylCo_DH/oxidase_C"/>
</dbReference>
<dbReference type="Gene3D" id="1.10.540.10">
    <property type="entry name" value="Acyl-CoA dehydrogenase/oxidase, N-terminal domain"/>
    <property type="match status" value="1"/>
</dbReference>
<dbReference type="GO" id="GO:0033539">
    <property type="term" value="P:fatty acid beta-oxidation using acyl-CoA dehydrogenase"/>
    <property type="evidence" value="ECO:0007669"/>
    <property type="project" value="TreeGrafter"/>
</dbReference>
<dbReference type="InterPro" id="IPR036250">
    <property type="entry name" value="AcylCo_DH-like_C"/>
</dbReference>
<name>A0A809RJB5_9PROT</name>
<dbReference type="SUPFAM" id="SSF56645">
    <property type="entry name" value="Acyl-CoA dehydrogenase NM domain-like"/>
    <property type="match status" value="1"/>
</dbReference>
<evidence type="ECO:0000259" key="11">
    <source>
        <dbReference type="Pfam" id="PF00441"/>
    </source>
</evidence>
<evidence type="ECO:0000256" key="1">
    <source>
        <dbReference type="ARBA" id="ARBA00001974"/>
    </source>
</evidence>
<dbReference type="PANTHER" id="PTHR48083">
    <property type="entry name" value="MEDIUM-CHAIN SPECIFIC ACYL-COA DEHYDROGENASE, MITOCHONDRIAL-RELATED"/>
    <property type="match status" value="1"/>
</dbReference>
<evidence type="ECO:0000256" key="2">
    <source>
        <dbReference type="ARBA" id="ARBA00005102"/>
    </source>
</evidence>
<dbReference type="AlphaFoldDB" id="A0A809RJB5"/>
<evidence type="ECO:0000256" key="5">
    <source>
        <dbReference type="ARBA" id="ARBA00022827"/>
    </source>
</evidence>
<dbReference type="GO" id="GO:0003995">
    <property type="term" value="F:acyl-CoA dehydrogenase activity"/>
    <property type="evidence" value="ECO:0007669"/>
    <property type="project" value="TreeGrafter"/>
</dbReference>
<dbReference type="PANTHER" id="PTHR48083:SF20">
    <property type="entry name" value="LONG-CHAIN SPECIFIC ACYL-COA DEHYDROGENASE, MITOCHONDRIAL"/>
    <property type="match status" value="1"/>
</dbReference>
<feature type="domain" description="Acyl-CoA dehydrogenase/oxidase N-terminal" evidence="13">
    <location>
        <begin position="7"/>
        <end position="120"/>
    </location>
</feature>
<dbReference type="SUPFAM" id="SSF47203">
    <property type="entry name" value="Acyl-CoA dehydrogenase C-terminal domain-like"/>
    <property type="match status" value="1"/>
</dbReference>
<keyword evidence="5 10" id="KW-0274">FAD</keyword>
<dbReference type="GO" id="GO:0005737">
    <property type="term" value="C:cytoplasm"/>
    <property type="evidence" value="ECO:0007669"/>
    <property type="project" value="TreeGrafter"/>
</dbReference>
<gene>
    <name evidence="14" type="ORF">DSYM_02110</name>
</gene>
<dbReference type="InterPro" id="IPR046373">
    <property type="entry name" value="Acyl-CoA_Oxase/DH_mid-dom_sf"/>
</dbReference>
<proteinExistence type="inferred from homology"/>
<dbReference type="InterPro" id="IPR009100">
    <property type="entry name" value="AcylCoA_DH/oxidase_NM_dom_sf"/>
</dbReference>
<protein>
    <recommendedName>
        <fullName evidence="8">Acyl-[acyl-carrier-protein] dehydrogenase MbtN</fullName>
    </recommendedName>
    <alternativeName>
        <fullName evidence="9">Mycobactin synthase protein N</fullName>
    </alternativeName>
</protein>
<evidence type="ECO:0000256" key="3">
    <source>
        <dbReference type="ARBA" id="ARBA00009347"/>
    </source>
</evidence>
<evidence type="ECO:0000256" key="7">
    <source>
        <dbReference type="ARBA" id="ARBA00037085"/>
    </source>
</evidence>
<dbReference type="GO" id="GO:0050660">
    <property type="term" value="F:flavin adenine dinucleotide binding"/>
    <property type="evidence" value="ECO:0007669"/>
    <property type="project" value="InterPro"/>
</dbReference>
<dbReference type="Gene3D" id="2.40.110.10">
    <property type="entry name" value="Butyryl-CoA Dehydrogenase, subunit A, domain 2"/>
    <property type="match status" value="1"/>
</dbReference>
<evidence type="ECO:0000259" key="13">
    <source>
        <dbReference type="Pfam" id="PF02771"/>
    </source>
</evidence>
<organism evidence="14 15">
    <name type="scientific">Candidatus Desulfobacillus denitrificans</name>
    <dbReference type="NCBI Taxonomy" id="2608985"/>
    <lineage>
        <taxon>Bacteria</taxon>
        <taxon>Pseudomonadati</taxon>
        <taxon>Pseudomonadota</taxon>
        <taxon>Betaproteobacteria</taxon>
        <taxon>Candidatus Desulfobacillus</taxon>
    </lineage>
</organism>
<dbReference type="FunFam" id="1.20.140.10:FF:000001">
    <property type="entry name" value="Acyl-CoA dehydrogenase"/>
    <property type="match status" value="1"/>
</dbReference>
<evidence type="ECO:0000256" key="9">
    <source>
        <dbReference type="ARBA" id="ARBA00042660"/>
    </source>
</evidence>
<dbReference type="KEGG" id="ddz:DSYM_02110"/>
<evidence type="ECO:0000313" key="15">
    <source>
        <dbReference type="Proteomes" id="UP000662914"/>
    </source>
</evidence>
<comment type="similarity">
    <text evidence="3 10">Belongs to the acyl-CoA dehydrogenase family.</text>
</comment>
<sequence>MRRSGFTPEHEDFRETVRRFVAREVSPNLAAWSEAGTVDRRFYKAAGEAGLLGLSLDTDYGGAGIRDFRFNAVIAEELCLAGAASVAMCLCGFNNLVSPYLERLCTLGQKRQWWPGLCLGQKVAAIAMTEPGTGSDLRAIATRARRDGDHYRVNGAKTLISNGMLADVVILVVSTGEGREGLSLLLVETDRPGFQRGRPLSKMGLKAQDTAEFFLDDVRVPAENLLGEENKALSYLVSNLPQERLTVAVMALASVRRMLRQTLEYVRQRKAFGRRIGDFQNTRFTLAEISTEAEIAQCFVDRCIDELARGSLSPTDAAMAKWWVTELQQRTAYRCVQLHGGYGYLMEYPIAQDALDARASTLYAGTTEIMKEIIGRSIMEAHE</sequence>
<reference evidence="14" key="1">
    <citation type="journal article" name="DNA Res.">
        <title>The physiological potential of anammox bacteria as revealed by their core genome structure.</title>
        <authorList>
            <person name="Okubo T."/>
            <person name="Toyoda A."/>
            <person name="Fukuhara K."/>
            <person name="Uchiyama I."/>
            <person name="Harigaya Y."/>
            <person name="Kuroiwa M."/>
            <person name="Suzuki T."/>
            <person name="Murakami Y."/>
            <person name="Suwa Y."/>
            <person name="Takami H."/>
        </authorList>
    </citation>
    <scope>NUCLEOTIDE SEQUENCE</scope>
    <source>
        <strain evidence="14">317325-3</strain>
    </source>
</reference>
<dbReference type="InterPro" id="IPR037069">
    <property type="entry name" value="AcylCoA_DH/ox_N_sf"/>
</dbReference>
<evidence type="ECO:0000259" key="12">
    <source>
        <dbReference type="Pfam" id="PF02770"/>
    </source>
</evidence>
<feature type="domain" description="Acyl-CoA oxidase/dehydrogenase middle" evidence="12">
    <location>
        <begin position="125"/>
        <end position="218"/>
    </location>
</feature>
<comment type="cofactor">
    <cofactor evidence="1 10">
        <name>FAD</name>
        <dbReference type="ChEBI" id="CHEBI:57692"/>
    </cofactor>
</comment>
<dbReference type="InterPro" id="IPR006091">
    <property type="entry name" value="Acyl-CoA_Oxase/DH_mid-dom"/>
</dbReference>
<evidence type="ECO:0000256" key="10">
    <source>
        <dbReference type="RuleBase" id="RU362125"/>
    </source>
</evidence>
<comment type="pathway">
    <text evidence="2">Siderophore biosynthesis; mycobactin biosynthesis.</text>
</comment>
<evidence type="ECO:0000256" key="6">
    <source>
        <dbReference type="ARBA" id="ARBA00023002"/>
    </source>
</evidence>
<accession>A0A809RJB5</accession>
<comment type="function">
    <text evidence="7">Catalyzes the dehydrogenation at the alpha-beta position of ACP-bound acyl chains. This results in the introduction of a double bond in the lipidic chain, which is further transferred to the epsilon-amino group of lysine residue in the mycobactin core by MbtK.</text>
</comment>